<dbReference type="EMBL" id="JBIAQY010000017">
    <property type="protein sequence ID" value="MFF3573156.1"/>
    <property type="molecule type" value="Genomic_DNA"/>
</dbReference>
<evidence type="ECO:0000313" key="10">
    <source>
        <dbReference type="Proteomes" id="UP001601992"/>
    </source>
</evidence>
<dbReference type="PROSITE" id="PS00178">
    <property type="entry name" value="AA_TRNA_LIGASE_I"/>
    <property type="match status" value="1"/>
</dbReference>
<keyword evidence="6" id="KW-0648">Protein biosynthesis</keyword>
<keyword evidence="3 9" id="KW-0436">Ligase</keyword>
<reference evidence="9 10" key="1">
    <citation type="submission" date="2024-10" db="EMBL/GenBank/DDBJ databases">
        <title>The Natural Products Discovery Center: Release of the First 8490 Sequenced Strains for Exploring Actinobacteria Biosynthetic Diversity.</title>
        <authorList>
            <person name="Kalkreuter E."/>
            <person name="Kautsar S.A."/>
            <person name="Yang D."/>
            <person name="Bader C.D."/>
            <person name="Teijaro C.N."/>
            <person name="Fluegel L."/>
            <person name="Davis C.M."/>
            <person name="Simpson J.R."/>
            <person name="Lauterbach L."/>
            <person name="Steele A.D."/>
            <person name="Gui C."/>
            <person name="Meng S."/>
            <person name="Li G."/>
            <person name="Viehrig K."/>
            <person name="Ye F."/>
            <person name="Su P."/>
            <person name="Kiefer A.F."/>
            <person name="Nichols A."/>
            <person name="Cepeda A.J."/>
            <person name="Yan W."/>
            <person name="Fan B."/>
            <person name="Jiang Y."/>
            <person name="Adhikari A."/>
            <person name="Zheng C.-J."/>
            <person name="Schuster L."/>
            <person name="Cowan T.M."/>
            <person name="Smanski M.J."/>
            <person name="Chevrette M.G."/>
            <person name="De Carvalho L.P.S."/>
            <person name="Shen B."/>
        </authorList>
    </citation>
    <scope>NUCLEOTIDE SEQUENCE [LARGE SCALE GENOMIC DNA]</scope>
    <source>
        <strain evidence="9 10">NPDC002593</strain>
    </source>
</reference>
<keyword evidence="5" id="KW-0067">ATP-binding</keyword>
<evidence type="ECO:0000256" key="5">
    <source>
        <dbReference type="ARBA" id="ARBA00022840"/>
    </source>
</evidence>
<dbReference type="Proteomes" id="UP001601992">
    <property type="component" value="Unassembled WGS sequence"/>
</dbReference>
<keyword evidence="7" id="KW-0030">Aminoacyl-tRNA synthetase</keyword>
<comment type="similarity">
    <text evidence="1">Belongs to the class-I aminoacyl-tRNA synthetase family.</text>
</comment>
<dbReference type="Pfam" id="PF09334">
    <property type="entry name" value="tRNA-synt_1g"/>
    <property type="match status" value="1"/>
</dbReference>
<dbReference type="SUPFAM" id="SSF52374">
    <property type="entry name" value="Nucleotidylyl transferase"/>
    <property type="match status" value="1"/>
</dbReference>
<accession>A0ABW6SDA5</accession>
<protein>
    <recommendedName>
        <fullName evidence="2">leucine--tRNA ligase</fullName>
        <ecNumber evidence="2">6.1.1.4</ecNumber>
    </recommendedName>
</protein>
<evidence type="ECO:0000256" key="1">
    <source>
        <dbReference type="ARBA" id="ARBA00005594"/>
    </source>
</evidence>
<comment type="caution">
    <text evidence="9">The sequence shown here is derived from an EMBL/GenBank/DDBJ whole genome shotgun (WGS) entry which is preliminary data.</text>
</comment>
<feature type="domain" description="Methionyl/Leucyl tRNA synthetase" evidence="8">
    <location>
        <begin position="48"/>
        <end position="131"/>
    </location>
</feature>
<name>A0ABW6SDA5_9NOCA</name>
<dbReference type="EC" id="6.1.1.4" evidence="2"/>
<dbReference type="PANTHER" id="PTHR43740:SF2">
    <property type="entry name" value="LEUCINE--TRNA LIGASE, MITOCHONDRIAL"/>
    <property type="match status" value="1"/>
</dbReference>
<keyword evidence="10" id="KW-1185">Reference proteome</keyword>
<evidence type="ECO:0000256" key="2">
    <source>
        <dbReference type="ARBA" id="ARBA00013164"/>
    </source>
</evidence>
<dbReference type="InterPro" id="IPR002302">
    <property type="entry name" value="Leu-tRNA-ligase"/>
</dbReference>
<dbReference type="InterPro" id="IPR014729">
    <property type="entry name" value="Rossmann-like_a/b/a_fold"/>
</dbReference>
<proteinExistence type="inferred from homology"/>
<organism evidence="9 10">
    <name type="scientific">Nocardia jiangxiensis</name>
    <dbReference type="NCBI Taxonomy" id="282685"/>
    <lineage>
        <taxon>Bacteria</taxon>
        <taxon>Bacillati</taxon>
        <taxon>Actinomycetota</taxon>
        <taxon>Actinomycetes</taxon>
        <taxon>Mycobacteriales</taxon>
        <taxon>Nocardiaceae</taxon>
        <taxon>Nocardia</taxon>
    </lineage>
</organism>
<evidence type="ECO:0000256" key="3">
    <source>
        <dbReference type="ARBA" id="ARBA00022598"/>
    </source>
</evidence>
<evidence type="ECO:0000256" key="6">
    <source>
        <dbReference type="ARBA" id="ARBA00022917"/>
    </source>
</evidence>
<gene>
    <name evidence="9" type="ORF">ACFYXQ_35885</name>
</gene>
<evidence type="ECO:0000256" key="4">
    <source>
        <dbReference type="ARBA" id="ARBA00022741"/>
    </source>
</evidence>
<keyword evidence="4" id="KW-0547">Nucleotide-binding</keyword>
<dbReference type="InterPro" id="IPR015413">
    <property type="entry name" value="Methionyl/Leucyl_tRNA_Synth"/>
</dbReference>
<evidence type="ECO:0000259" key="8">
    <source>
        <dbReference type="Pfam" id="PF09334"/>
    </source>
</evidence>
<dbReference type="PANTHER" id="PTHR43740">
    <property type="entry name" value="LEUCYL-TRNA SYNTHETASE"/>
    <property type="match status" value="1"/>
</dbReference>
<sequence length="131" mass="14924">MNTFEPANSDETYDPQAVIDKWLGVWDELGTFAADRRTDELDRPRRCVVSMFSYPSGDLHMGHGEVFSISDAMARFSRMRGYDTLFPVGWDSFGLPAENAALERGLDPREWTYANIETQADSFRRLGVSFD</sequence>
<dbReference type="RefSeq" id="WP_387406306.1">
    <property type="nucleotide sequence ID" value="NZ_JBIAQY010000017.1"/>
</dbReference>
<dbReference type="Gene3D" id="3.40.50.620">
    <property type="entry name" value="HUPs"/>
    <property type="match status" value="1"/>
</dbReference>
<evidence type="ECO:0000313" key="9">
    <source>
        <dbReference type="EMBL" id="MFF3573156.1"/>
    </source>
</evidence>
<evidence type="ECO:0000256" key="7">
    <source>
        <dbReference type="ARBA" id="ARBA00023146"/>
    </source>
</evidence>
<dbReference type="InterPro" id="IPR001412">
    <property type="entry name" value="aa-tRNA-synth_I_CS"/>
</dbReference>
<dbReference type="GO" id="GO:0016874">
    <property type="term" value="F:ligase activity"/>
    <property type="evidence" value="ECO:0007669"/>
    <property type="project" value="UniProtKB-KW"/>
</dbReference>